<dbReference type="InterPro" id="IPR002550">
    <property type="entry name" value="CNNM"/>
</dbReference>
<dbReference type="InterPro" id="IPR045095">
    <property type="entry name" value="ACDP"/>
</dbReference>
<dbReference type="PANTHER" id="PTHR12064">
    <property type="entry name" value="METAL TRANSPORTER CNNM"/>
    <property type="match status" value="1"/>
</dbReference>
<evidence type="ECO:0000256" key="1">
    <source>
        <dbReference type="ARBA" id="ARBA00022737"/>
    </source>
</evidence>
<dbReference type="AlphaFoldDB" id="A0ABD2Q6A1"/>
<evidence type="ECO:0000313" key="5">
    <source>
        <dbReference type="EMBL" id="KAL3315109.1"/>
    </source>
</evidence>
<reference evidence="5 6" key="1">
    <citation type="submission" date="2024-11" db="EMBL/GenBank/DDBJ databases">
        <title>Adaptive evolution of stress response genes in parasites aligns with host niche diversity.</title>
        <authorList>
            <person name="Hahn C."/>
            <person name="Resl P."/>
        </authorList>
    </citation>
    <scope>NUCLEOTIDE SEQUENCE [LARGE SCALE GENOMIC DNA]</scope>
    <source>
        <strain evidence="5">EGGRZ-B1_66</strain>
        <tissue evidence="5">Body</tissue>
    </source>
</reference>
<keyword evidence="1" id="KW-0677">Repeat</keyword>
<dbReference type="GO" id="GO:0016020">
    <property type="term" value="C:membrane"/>
    <property type="evidence" value="ECO:0007669"/>
    <property type="project" value="UniProtKB-UniRule"/>
</dbReference>
<name>A0ABD2Q6A1_9PLAT</name>
<keyword evidence="2 3" id="KW-1133">Transmembrane helix</keyword>
<evidence type="ECO:0000313" key="6">
    <source>
        <dbReference type="Proteomes" id="UP001626550"/>
    </source>
</evidence>
<gene>
    <name evidence="5" type="ORF">Ciccas_006258</name>
</gene>
<dbReference type="Pfam" id="PF01595">
    <property type="entry name" value="CNNM"/>
    <property type="match status" value="1"/>
</dbReference>
<dbReference type="EMBL" id="JBJKFK010000823">
    <property type="protein sequence ID" value="KAL3315109.1"/>
    <property type="molecule type" value="Genomic_DNA"/>
</dbReference>
<feature type="domain" description="CNNM transmembrane" evidence="4">
    <location>
        <begin position="1"/>
        <end position="87"/>
    </location>
</feature>
<evidence type="ECO:0000256" key="2">
    <source>
        <dbReference type="PROSITE-ProRule" id="PRU01193"/>
    </source>
</evidence>
<keyword evidence="6" id="KW-1185">Reference proteome</keyword>
<feature type="transmembrane region" description="Helical" evidence="3">
    <location>
        <begin position="42"/>
        <end position="63"/>
    </location>
</feature>
<dbReference type="Proteomes" id="UP001626550">
    <property type="component" value="Unassembled WGS sequence"/>
</dbReference>
<evidence type="ECO:0000256" key="3">
    <source>
        <dbReference type="SAM" id="Phobius"/>
    </source>
</evidence>
<organism evidence="5 6">
    <name type="scientific">Cichlidogyrus casuarinus</name>
    <dbReference type="NCBI Taxonomy" id="1844966"/>
    <lineage>
        <taxon>Eukaryota</taxon>
        <taxon>Metazoa</taxon>
        <taxon>Spiralia</taxon>
        <taxon>Lophotrochozoa</taxon>
        <taxon>Platyhelminthes</taxon>
        <taxon>Monogenea</taxon>
        <taxon>Monopisthocotylea</taxon>
        <taxon>Dactylogyridea</taxon>
        <taxon>Ancyrocephalidae</taxon>
        <taxon>Cichlidogyrus</taxon>
    </lineage>
</organism>
<keyword evidence="2 3" id="KW-0472">Membrane</keyword>
<keyword evidence="2 3" id="KW-0812">Transmembrane</keyword>
<evidence type="ECO:0000259" key="4">
    <source>
        <dbReference type="PROSITE" id="PS51846"/>
    </source>
</evidence>
<proteinExistence type="predicted"/>
<dbReference type="PROSITE" id="PS51846">
    <property type="entry name" value="CNNM"/>
    <property type="match status" value="1"/>
</dbReference>
<feature type="transmembrane region" description="Helical" evidence="3">
    <location>
        <begin position="69"/>
        <end position="95"/>
    </location>
</feature>
<sequence length="337" mass="38043">MSGLTLGLLSIDKIRLEIIAKDKNSSKQRYLRKLYRVMKNQHLLLTTLLIANAVCVEAMPIFLDKISNPVTAIIISVCGVLIFGELIYLCIALFFPVAWPLSKLMDWFLGTAAPLYNREQLKILLKLHSGSGDETEIFSYGSTMELDAHKSINASKIKSSKKKIEVEPVLSEFEMRFLTNSLTLGSTTAESKMQSLSKLPLLSLSGQLDTHVIKTMALNHQKQMPVLNPDRNFGQISSVKCLLKVDDLLYGVMLGDVRLKNDDDEYWTVEDMLSAHPELFVKPQFVRCDCPFFEVLKRFADNPELDLIFVTDITNYHNLDVIGGIHRELFTSSLIPN</sequence>
<accession>A0ABD2Q6A1</accession>
<protein>
    <recommendedName>
        <fullName evidence="4">CNNM transmembrane domain-containing protein</fullName>
    </recommendedName>
</protein>
<comment type="caution">
    <text evidence="5">The sequence shown here is derived from an EMBL/GenBank/DDBJ whole genome shotgun (WGS) entry which is preliminary data.</text>
</comment>
<dbReference type="PANTHER" id="PTHR12064:SF97">
    <property type="entry name" value="METAL TRANSPORTER CNNM-5"/>
    <property type="match status" value="1"/>
</dbReference>